<dbReference type="Proteomes" id="UP000316030">
    <property type="component" value="Unassembled WGS sequence"/>
</dbReference>
<dbReference type="Pfam" id="PF13458">
    <property type="entry name" value="Peripla_BP_6"/>
    <property type="match status" value="1"/>
</dbReference>
<accession>A0A521EXM2</accession>
<feature type="chain" id="PRO_5021955615" evidence="3">
    <location>
        <begin position="24"/>
        <end position="388"/>
    </location>
</feature>
<comment type="similarity">
    <text evidence="1">Belongs to the leucine-binding protein family.</text>
</comment>
<dbReference type="OrthoDB" id="9147078at2"/>
<dbReference type="InterPro" id="IPR028081">
    <property type="entry name" value="Leu-bd"/>
</dbReference>
<proteinExistence type="inferred from homology"/>
<keyword evidence="6" id="KW-1185">Reference proteome</keyword>
<evidence type="ECO:0000256" key="1">
    <source>
        <dbReference type="ARBA" id="ARBA00010062"/>
    </source>
</evidence>
<dbReference type="AlphaFoldDB" id="A0A521EXM2"/>
<dbReference type="Gene3D" id="3.40.50.2300">
    <property type="match status" value="2"/>
</dbReference>
<feature type="domain" description="Leucine-binding protein" evidence="4">
    <location>
        <begin position="31"/>
        <end position="379"/>
    </location>
</feature>
<dbReference type="PANTHER" id="PTHR47235:SF1">
    <property type="entry name" value="BLR6548 PROTEIN"/>
    <property type="match status" value="1"/>
</dbReference>
<gene>
    <name evidence="5" type="ORF">SAMN06265173_12118</name>
</gene>
<dbReference type="PANTHER" id="PTHR47235">
    <property type="entry name" value="BLR6548 PROTEIN"/>
    <property type="match status" value="1"/>
</dbReference>
<evidence type="ECO:0000256" key="2">
    <source>
        <dbReference type="ARBA" id="ARBA00022729"/>
    </source>
</evidence>
<evidence type="ECO:0000256" key="3">
    <source>
        <dbReference type="SAM" id="SignalP"/>
    </source>
</evidence>
<feature type="signal peptide" evidence="3">
    <location>
        <begin position="1"/>
        <end position="23"/>
    </location>
</feature>
<reference evidence="5 6" key="1">
    <citation type="submission" date="2017-05" db="EMBL/GenBank/DDBJ databases">
        <authorList>
            <person name="Varghese N."/>
            <person name="Submissions S."/>
        </authorList>
    </citation>
    <scope>NUCLEOTIDE SEQUENCE [LARGE SCALE GENOMIC DNA]</scope>
    <source>
        <strain evidence="5 6">DSM 29506</strain>
    </source>
</reference>
<organism evidence="5 6">
    <name type="scientific">Thalassovita litoralis</name>
    <dbReference type="NCBI Taxonomy" id="1010611"/>
    <lineage>
        <taxon>Bacteria</taxon>
        <taxon>Pseudomonadati</taxon>
        <taxon>Pseudomonadota</taxon>
        <taxon>Alphaproteobacteria</taxon>
        <taxon>Rhodobacterales</taxon>
        <taxon>Roseobacteraceae</taxon>
        <taxon>Thalassovita</taxon>
    </lineage>
</organism>
<evidence type="ECO:0000313" key="6">
    <source>
        <dbReference type="Proteomes" id="UP000316030"/>
    </source>
</evidence>
<dbReference type="EMBL" id="FXTO01000021">
    <property type="protein sequence ID" value="SMO88633.1"/>
    <property type="molecule type" value="Genomic_DNA"/>
</dbReference>
<evidence type="ECO:0000313" key="5">
    <source>
        <dbReference type="EMBL" id="SMO88633.1"/>
    </source>
</evidence>
<dbReference type="RefSeq" id="WP_142494130.1">
    <property type="nucleotide sequence ID" value="NZ_FXTO01000021.1"/>
</dbReference>
<sequence length="388" mass="41255">MKAIKTLAAVAALSLGLGAPAMAEDGVTDTEIKLGAAHDLSGIFAPFSVPTVKAINMYFDEVNAKGGVHGRKITYIIEDHGYQVPKAVQAGNKLINRDKIFAMFMTLGTPHNLALFKMMEPKGIPSVAPLSSARQMVDPPAPWKFMSNASYYDGIKTATEYLAKEQGKKTFCLMYLPTDFGKEIEMGVKDGAKASGAAFGIETQHKPDETDFSGALGKLNDAGCELVATALGISQTINVIATANKLGLKMEFLQSSAGFHTVVAKGLGAQGVTGGVWAASGWQDLEARVSQPEVAAWVKSYTEATGEKFPGTGALLGRSAAEMIVKALEAAGPDLTREGFIKAMETLDYDDPIVAAHVKYTADKHVGTTDIFISRVNNGSWELVETIK</sequence>
<protein>
    <submittedName>
        <fullName evidence="5">Amino acid/amide ABC transporter substrate-binding protein, HAAT family</fullName>
    </submittedName>
</protein>
<keyword evidence="2 3" id="KW-0732">Signal</keyword>
<dbReference type="InterPro" id="IPR028082">
    <property type="entry name" value="Peripla_BP_I"/>
</dbReference>
<evidence type="ECO:0000259" key="4">
    <source>
        <dbReference type="Pfam" id="PF13458"/>
    </source>
</evidence>
<dbReference type="CDD" id="cd06343">
    <property type="entry name" value="PBP1_ABC_ligand_binding-like"/>
    <property type="match status" value="1"/>
</dbReference>
<name>A0A521EXM2_9RHOB</name>
<dbReference type="SUPFAM" id="SSF53822">
    <property type="entry name" value="Periplasmic binding protein-like I"/>
    <property type="match status" value="1"/>
</dbReference>